<dbReference type="Pfam" id="PF18569">
    <property type="entry name" value="Thioredoxin_16"/>
    <property type="match status" value="1"/>
</dbReference>
<name>A0ABR4QU49_9CEST</name>
<evidence type="ECO:0000313" key="3">
    <source>
        <dbReference type="Proteomes" id="UP001651158"/>
    </source>
</evidence>
<dbReference type="InterPro" id="IPR041503">
    <property type="entry name" value="AIMP2_thioredoxin"/>
</dbReference>
<proteinExistence type="predicted"/>
<comment type="caution">
    <text evidence="2">The sequence shown here is derived from an EMBL/GenBank/DDBJ whole genome shotgun (WGS) entry which is preliminary data.</text>
</comment>
<dbReference type="Gene3D" id="1.20.1050.130">
    <property type="match status" value="1"/>
</dbReference>
<feature type="domain" description="AIMP2 thioredoxin-like" evidence="1">
    <location>
        <begin position="533"/>
        <end position="605"/>
    </location>
</feature>
<evidence type="ECO:0000259" key="1">
    <source>
        <dbReference type="Pfam" id="PF18569"/>
    </source>
</evidence>
<dbReference type="Proteomes" id="UP001651158">
    <property type="component" value="Unassembled WGS sequence"/>
</dbReference>
<evidence type="ECO:0000313" key="2">
    <source>
        <dbReference type="EMBL" id="KAL5112568.1"/>
    </source>
</evidence>
<keyword evidence="3" id="KW-1185">Reference proteome</keyword>
<gene>
    <name evidence="2" type="ORF">TcWFU_007696</name>
</gene>
<sequence length="724" mass="79946">MGHQQGNNSRRFYRRAGKQTFRAVPRTEMDLEEHIIRKMSPIRRTGKYHSRQKREGVSDQDLNFLHRLEEIERVLDRHQFPMGLGRTRGRVSSPLFTNTKVLKPTTQPADYNKNPIFALLSPFVASMLSSRSLPFMSYVTDDDPKLAHCLMGLERILDALHGTVGPVSSSEHIPSSQPTDSKVMELTTQRVKDVEEPPITPIPIPVTSLESPCAPSFMSCIGDDAKMDHGLKELERILDALHGTVGPVSSSEHIPSSQPTDSKVMELTTQRVKDVEEPPITPIPIPVTSLESPCAPSFMSCIGDDAKMDHGLKELERILDALHGTVGPVSSSEHIPSSQPTDSKVMELTTQRVKDVEEPPITPIPIPVTSLESPCAPSFMSCIGDDAKMDHGLKELDEVLGGLPVPMGLVKSGEHIPFSELVDSKVLEPAAQLAKHIERQTVLTSPYASPSMSHIDDDAKMVHSFKGLDQVLEDFLCPTGLVSCNEHFPPSQLIDSKVLERHAEQTKNVEEPVTTLVSGPITNSVSFVSPPFVDLAIHCDPKTPPFAILLYIKMLKFGGHNISLQFYKHSTLTSIPEHLPQLERFFADQPRSSVCESIISVIWQPRVPGCIAISNPFTDLPLYGESAILMSMLSLSPDFAQIFQNLCSIDSAVLTKNAGMLVDCIKKFGKSGTEPFSIEELLLFISCEVAGLSPLVQGASKSWFNRCMSNEFFATTKKMIDQYR</sequence>
<protein>
    <recommendedName>
        <fullName evidence="1">AIMP2 thioredoxin-like domain-containing protein</fullName>
    </recommendedName>
</protein>
<reference evidence="2 3" key="1">
    <citation type="journal article" date="2022" name="Front. Cell. Infect. Microbiol.">
        <title>The Genomes of Two Strains of Taenia crassiceps the Animal Model for the Study of Human Cysticercosis.</title>
        <authorList>
            <person name="Bobes R.J."/>
            <person name="Estrada K."/>
            <person name="Rios-Valencia D.G."/>
            <person name="Calderon-Gallegos A."/>
            <person name="de la Torre P."/>
            <person name="Carrero J.C."/>
            <person name="Sanchez-Flores A."/>
            <person name="Laclette J.P."/>
        </authorList>
    </citation>
    <scope>NUCLEOTIDE SEQUENCE [LARGE SCALE GENOMIC DNA]</scope>
    <source>
        <strain evidence="2">WFUcys</strain>
    </source>
</reference>
<organism evidence="2 3">
    <name type="scientific">Taenia crassiceps</name>
    <dbReference type="NCBI Taxonomy" id="6207"/>
    <lineage>
        <taxon>Eukaryota</taxon>
        <taxon>Metazoa</taxon>
        <taxon>Spiralia</taxon>
        <taxon>Lophotrochozoa</taxon>
        <taxon>Platyhelminthes</taxon>
        <taxon>Cestoda</taxon>
        <taxon>Eucestoda</taxon>
        <taxon>Cyclophyllidea</taxon>
        <taxon>Taeniidae</taxon>
        <taxon>Taenia</taxon>
    </lineage>
</organism>
<dbReference type="EMBL" id="JAKROA010000001">
    <property type="protein sequence ID" value="KAL5112568.1"/>
    <property type="molecule type" value="Genomic_DNA"/>
</dbReference>
<accession>A0ABR4QU49</accession>